<dbReference type="CDD" id="cd00565">
    <property type="entry name" value="Ubl_ThiS"/>
    <property type="match status" value="1"/>
</dbReference>
<proteinExistence type="predicted"/>
<dbReference type="SUPFAM" id="SSF54285">
    <property type="entry name" value="MoaD/ThiS"/>
    <property type="match status" value="1"/>
</dbReference>
<dbReference type="InterPro" id="IPR012675">
    <property type="entry name" value="Beta-grasp_dom_sf"/>
</dbReference>
<sequence length="70" mass="7604">MSKMIQIKVNGERVEIESAMSVERLLNTVEVPANYLAVEINADVVPREDYPSTLVNDGDEVEVVTLVGGG</sequence>
<organism evidence="1 2">
    <name type="scientific">Novipirellula galeiformis</name>
    <dbReference type="NCBI Taxonomy" id="2528004"/>
    <lineage>
        <taxon>Bacteria</taxon>
        <taxon>Pseudomonadati</taxon>
        <taxon>Planctomycetota</taxon>
        <taxon>Planctomycetia</taxon>
        <taxon>Pirellulales</taxon>
        <taxon>Pirellulaceae</taxon>
        <taxon>Novipirellula</taxon>
    </lineage>
</organism>
<evidence type="ECO:0000313" key="1">
    <source>
        <dbReference type="EMBL" id="TWU24124.1"/>
    </source>
</evidence>
<dbReference type="InterPro" id="IPR010035">
    <property type="entry name" value="Thi_S"/>
</dbReference>
<dbReference type="NCBIfam" id="TIGR01683">
    <property type="entry name" value="thiS"/>
    <property type="match status" value="1"/>
</dbReference>
<comment type="caution">
    <text evidence="1">The sequence shown here is derived from an EMBL/GenBank/DDBJ whole genome shotgun (WGS) entry which is preliminary data.</text>
</comment>
<evidence type="ECO:0000313" key="2">
    <source>
        <dbReference type="Proteomes" id="UP000316304"/>
    </source>
</evidence>
<dbReference type="Pfam" id="PF02597">
    <property type="entry name" value="ThiS"/>
    <property type="match status" value="1"/>
</dbReference>
<accession>A0A5C6CKX4</accession>
<dbReference type="EMBL" id="SJPT01000003">
    <property type="protein sequence ID" value="TWU24124.1"/>
    <property type="molecule type" value="Genomic_DNA"/>
</dbReference>
<dbReference type="AlphaFoldDB" id="A0A5C6CKX4"/>
<dbReference type="PANTHER" id="PTHR34472">
    <property type="entry name" value="SULFUR CARRIER PROTEIN THIS"/>
    <property type="match status" value="1"/>
</dbReference>
<dbReference type="InterPro" id="IPR016155">
    <property type="entry name" value="Mopterin_synth/thiamin_S_b"/>
</dbReference>
<gene>
    <name evidence="1" type="primary">thiS</name>
    <name evidence="1" type="ORF">Pla52o_20480</name>
</gene>
<dbReference type="PANTHER" id="PTHR34472:SF1">
    <property type="entry name" value="SULFUR CARRIER PROTEIN THIS"/>
    <property type="match status" value="1"/>
</dbReference>
<dbReference type="InterPro" id="IPR003749">
    <property type="entry name" value="ThiS/MoaD-like"/>
</dbReference>
<keyword evidence="2" id="KW-1185">Reference proteome</keyword>
<reference evidence="1 2" key="1">
    <citation type="submission" date="2019-02" db="EMBL/GenBank/DDBJ databases">
        <title>Deep-cultivation of Planctomycetes and their phenomic and genomic characterization uncovers novel biology.</title>
        <authorList>
            <person name="Wiegand S."/>
            <person name="Jogler M."/>
            <person name="Boedeker C."/>
            <person name="Pinto D."/>
            <person name="Vollmers J."/>
            <person name="Rivas-Marin E."/>
            <person name="Kohn T."/>
            <person name="Peeters S.H."/>
            <person name="Heuer A."/>
            <person name="Rast P."/>
            <person name="Oberbeckmann S."/>
            <person name="Bunk B."/>
            <person name="Jeske O."/>
            <person name="Meyerdierks A."/>
            <person name="Storesund J.E."/>
            <person name="Kallscheuer N."/>
            <person name="Luecker S."/>
            <person name="Lage O.M."/>
            <person name="Pohl T."/>
            <person name="Merkel B.J."/>
            <person name="Hornburger P."/>
            <person name="Mueller R.-W."/>
            <person name="Bruemmer F."/>
            <person name="Labrenz M."/>
            <person name="Spormann A.M."/>
            <person name="Op Den Camp H."/>
            <person name="Overmann J."/>
            <person name="Amann R."/>
            <person name="Jetten M.S.M."/>
            <person name="Mascher T."/>
            <person name="Medema M.H."/>
            <person name="Devos D.P."/>
            <person name="Kaster A.-K."/>
            <person name="Ovreas L."/>
            <person name="Rohde M."/>
            <person name="Galperin M.Y."/>
            <person name="Jogler C."/>
        </authorList>
    </citation>
    <scope>NUCLEOTIDE SEQUENCE [LARGE SCALE GENOMIC DNA]</scope>
    <source>
        <strain evidence="1 2">Pla52o</strain>
    </source>
</reference>
<name>A0A5C6CKX4_9BACT</name>
<protein>
    <submittedName>
        <fullName evidence="1">Sulfur carrier protein ThiS</fullName>
    </submittedName>
</protein>
<dbReference type="Proteomes" id="UP000316304">
    <property type="component" value="Unassembled WGS sequence"/>
</dbReference>
<dbReference type="Gene3D" id="3.10.20.30">
    <property type="match status" value="1"/>
</dbReference>